<dbReference type="AlphaFoldDB" id="A0A809RRC3"/>
<dbReference type="Proteomes" id="UP000463939">
    <property type="component" value="Chromosome"/>
</dbReference>
<sequence length="177" mass="19364">MPLINTYTPENAEGQVKVIYDQISSAFGSVPNALQIYSSSPVLLAEHWHNIGYYMQHPTLSFNLLAFMRMLISDHGRCEYCVGFNEAMLINMGGVSIEQVAATKQDPQNAPLSEKDKAMLMFVLKATQTSAPASPADISTLKALGWNDGEILDGLGHGANMVAADILLNTLQIERDY</sequence>
<accession>A0A809RRC3</accession>
<name>A0A809RRC3_9PROT</name>
<dbReference type="InterPro" id="IPR029032">
    <property type="entry name" value="AhpD-like"/>
</dbReference>
<evidence type="ECO:0000313" key="1">
    <source>
        <dbReference type="EMBL" id="BBP01421.1"/>
    </source>
</evidence>
<dbReference type="SUPFAM" id="SSF69118">
    <property type="entry name" value="AhpD-like"/>
    <property type="match status" value="1"/>
</dbReference>
<proteinExistence type="predicted"/>
<keyword evidence="2" id="KW-1185">Reference proteome</keyword>
<dbReference type="EMBL" id="AP021881">
    <property type="protein sequence ID" value="BBP01421.1"/>
    <property type="molecule type" value="Genomic_DNA"/>
</dbReference>
<reference evidence="2" key="1">
    <citation type="submission" date="2019-11" db="EMBL/GenBank/DDBJ databases">
        <title>Isolation and characterization of a novel species in the genus Sulfuriferula.</title>
        <authorList>
            <person name="Mochizuki J."/>
            <person name="Kojima H."/>
            <person name="Fukui M."/>
        </authorList>
    </citation>
    <scope>NUCLEOTIDE SEQUENCE [LARGE SCALE GENOMIC DNA]</scope>
    <source>
        <strain evidence="2">SGTM</strain>
    </source>
</reference>
<protein>
    <submittedName>
        <fullName evidence="1">Alkyl hydroperoxide reductase AhpD</fullName>
    </submittedName>
</protein>
<dbReference type="PANTHER" id="PTHR35446">
    <property type="entry name" value="SI:CH211-175M2.5"/>
    <property type="match status" value="1"/>
</dbReference>
<organism evidence="1 2">
    <name type="scientific">Sulfuriferula nivalis</name>
    <dbReference type="NCBI Taxonomy" id="2675298"/>
    <lineage>
        <taxon>Bacteria</taxon>
        <taxon>Pseudomonadati</taxon>
        <taxon>Pseudomonadota</taxon>
        <taxon>Betaproteobacteria</taxon>
        <taxon>Nitrosomonadales</taxon>
        <taxon>Sulfuricellaceae</taxon>
        <taxon>Sulfuriferula</taxon>
    </lineage>
</organism>
<dbReference type="Gene3D" id="1.20.1290.10">
    <property type="entry name" value="AhpD-like"/>
    <property type="match status" value="1"/>
</dbReference>
<dbReference type="RefSeq" id="WP_162085202.1">
    <property type="nucleotide sequence ID" value="NZ_AP021881.1"/>
</dbReference>
<dbReference type="KEGG" id="sniv:SFSGTM_21290"/>
<evidence type="ECO:0000313" key="2">
    <source>
        <dbReference type="Proteomes" id="UP000463939"/>
    </source>
</evidence>
<dbReference type="PANTHER" id="PTHR35446:SF2">
    <property type="entry name" value="CARBOXYMUCONOLACTONE DECARBOXYLASE-LIKE DOMAIN-CONTAINING PROTEIN"/>
    <property type="match status" value="1"/>
</dbReference>
<gene>
    <name evidence="1" type="primary">mip</name>
    <name evidence="1" type="ORF">SFSGTM_21290</name>
</gene>